<name>A0A382SNR2_9ZZZZ</name>
<reference evidence="2" key="1">
    <citation type="submission" date="2018-05" db="EMBL/GenBank/DDBJ databases">
        <authorList>
            <person name="Lanie J.A."/>
            <person name="Ng W.-L."/>
            <person name="Kazmierczak K.M."/>
            <person name="Andrzejewski T.M."/>
            <person name="Davidsen T.M."/>
            <person name="Wayne K.J."/>
            <person name="Tettelin H."/>
            <person name="Glass J.I."/>
            <person name="Rusch D."/>
            <person name="Podicherti R."/>
            <person name="Tsui H.-C.T."/>
            <person name="Winkler M.E."/>
        </authorList>
    </citation>
    <scope>NUCLEOTIDE SEQUENCE</scope>
</reference>
<feature type="non-terminal residue" evidence="2">
    <location>
        <position position="37"/>
    </location>
</feature>
<protein>
    <submittedName>
        <fullName evidence="2">Uncharacterized protein</fullName>
    </submittedName>
</protein>
<dbReference type="EMBL" id="UINC01130050">
    <property type="protein sequence ID" value="SVD10867.1"/>
    <property type="molecule type" value="Genomic_DNA"/>
</dbReference>
<sequence>MKASASTSVQTRPLEPSRGVNADRRSATVMPNVRSPA</sequence>
<feature type="compositionally biased region" description="Polar residues" evidence="1">
    <location>
        <begin position="1"/>
        <end position="11"/>
    </location>
</feature>
<gene>
    <name evidence="2" type="ORF">METZ01_LOCUS363721</name>
</gene>
<dbReference type="AlphaFoldDB" id="A0A382SNR2"/>
<organism evidence="2">
    <name type="scientific">marine metagenome</name>
    <dbReference type="NCBI Taxonomy" id="408172"/>
    <lineage>
        <taxon>unclassified sequences</taxon>
        <taxon>metagenomes</taxon>
        <taxon>ecological metagenomes</taxon>
    </lineage>
</organism>
<evidence type="ECO:0000256" key="1">
    <source>
        <dbReference type="SAM" id="MobiDB-lite"/>
    </source>
</evidence>
<accession>A0A382SNR2</accession>
<evidence type="ECO:0000313" key="2">
    <source>
        <dbReference type="EMBL" id="SVD10867.1"/>
    </source>
</evidence>
<feature type="region of interest" description="Disordered" evidence="1">
    <location>
        <begin position="1"/>
        <end position="37"/>
    </location>
</feature>
<proteinExistence type="predicted"/>